<sequence length="124" mass="13588">MANIVNKMMKYILLFLFLGLGVLSVRRAGNRCCFEIDGETKCYQVGKLFLSPWDCCNKCTCDSSGLYSCTEMACVGPKPGKCPQVNGNRDKFGICIHECNDDRDCAGCKKCCSNGCGNQCVDPL</sequence>
<feature type="chain" id="PRO_5035864993" description="WAP domain-containing protein" evidence="1">
    <location>
        <begin position="25"/>
        <end position="124"/>
    </location>
</feature>
<dbReference type="GO" id="GO:0030414">
    <property type="term" value="F:peptidase inhibitor activity"/>
    <property type="evidence" value="ECO:0007669"/>
    <property type="project" value="InterPro"/>
</dbReference>
<dbReference type="PRINTS" id="PR00003">
    <property type="entry name" value="4DISULPHCORE"/>
</dbReference>
<evidence type="ECO:0000259" key="2">
    <source>
        <dbReference type="PROSITE" id="PS51390"/>
    </source>
</evidence>
<dbReference type="AlphaFoldDB" id="A0A8S4PPS8"/>
<evidence type="ECO:0000313" key="3">
    <source>
        <dbReference type="EMBL" id="CAH1795177.1"/>
    </source>
</evidence>
<dbReference type="InterPro" id="IPR008197">
    <property type="entry name" value="WAP_dom"/>
</dbReference>
<keyword evidence="4" id="KW-1185">Reference proteome</keyword>
<dbReference type="Gene3D" id="4.10.75.10">
    <property type="entry name" value="Elafin-like"/>
    <property type="match status" value="1"/>
</dbReference>
<keyword evidence="1" id="KW-0732">Signal</keyword>
<evidence type="ECO:0000256" key="1">
    <source>
        <dbReference type="SAM" id="SignalP"/>
    </source>
</evidence>
<feature type="domain" description="WAP" evidence="2">
    <location>
        <begin position="75"/>
        <end position="124"/>
    </location>
</feature>
<name>A0A8S4PPS8_OWEFU</name>
<organism evidence="3 4">
    <name type="scientific">Owenia fusiformis</name>
    <name type="common">Polychaete worm</name>
    <dbReference type="NCBI Taxonomy" id="6347"/>
    <lineage>
        <taxon>Eukaryota</taxon>
        <taxon>Metazoa</taxon>
        <taxon>Spiralia</taxon>
        <taxon>Lophotrochozoa</taxon>
        <taxon>Annelida</taxon>
        <taxon>Polychaeta</taxon>
        <taxon>Sedentaria</taxon>
        <taxon>Canalipalpata</taxon>
        <taxon>Sabellida</taxon>
        <taxon>Oweniida</taxon>
        <taxon>Oweniidae</taxon>
        <taxon>Owenia</taxon>
    </lineage>
</organism>
<accession>A0A8S4PPS8</accession>
<comment type="caution">
    <text evidence="3">The sequence shown here is derived from an EMBL/GenBank/DDBJ whole genome shotgun (WGS) entry which is preliminary data.</text>
</comment>
<dbReference type="InterPro" id="IPR036645">
    <property type="entry name" value="Elafin-like_sf"/>
</dbReference>
<dbReference type="Pfam" id="PF00095">
    <property type="entry name" value="WAP"/>
    <property type="match status" value="1"/>
</dbReference>
<dbReference type="SMART" id="SM00217">
    <property type="entry name" value="WAP"/>
    <property type="match status" value="1"/>
</dbReference>
<dbReference type="GO" id="GO:0005576">
    <property type="term" value="C:extracellular region"/>
    <property type="evidence" value="ECO:0007669"/>
    <property type="project" value="InterPro"/>
</dbReference>
<protein>
    <recommendedName>
        <fullName evidence="2">WAP domain-containing protein</fullName>
    </recommendedName>
</protein>
<proteinExistence type="predicted"/>
<gene>
    <name evidence="3" type="ORF">OFUS_LOCUS19752</name>
</gene>
<reference evidence="3" key="1">
    <citation type="submission" date="2022-03" db="EMBL/GenBank/DDBJ databases">
        <authorList>
            <person name="Martin C."/>
        </authorList>
    </citation>
    <scope>NUCLEOTIDE SEQUENCE</scope>
</reference>
<dbReference type="PROSITE" id="PS51390">
    <property type="entry name" value="WAP"/>
    <property type="match status" value="1"/>
</dbReference>
<dbReference type="SUPFAM" id="SSF57256">
    <property type="entry name" value="Elafin-like"/>
    <property type="match status" value="1"/>
</dbReference>
<evidence type="ECO:0000313" key="4">
    <source>
        <dbReference type="Proteomes" id="UP000749559"/>
    </source>
</evidence>
<dbReference type="EMBL" id="CAIIXF020000009">
    <property type="protein sequence ID" value="CAH1795177.1"/>
    <property type="molecule type" value="Genomic_DNA"/>
</dbReference>
<dbReference type="Proteomes" id="UP000749559">
    <property type="component" value="Unassembled WGS sequence"/>
</dbReference>
<feature type="signal peptide" evidence="1">
    <location>
        <begin position="1"/>
        <end position="24"/>
    </location>
</feature>